<dbReference type="Pfam" id="PF00561">
    <property type="entry name" value="Abhydrolase_1"/>
    <property type="match status" value="1"/>
</dbReference>
<keyword evidence="3" id="KW-1185">Reference proteome</keyword>
<dbReference type="PANTHER" id="PTHR43798:SF33">
    <property type="entry name" value="HYDROLASE, PUTATIVE (AFU_ORTHOLOGUE AFUA_2G14860)-RELATED"/>
    <property type="match status" value="1"/>
</dbReference>
<keyword evidence="2" id="KW-0378">Hydrolase</keyword>
<dbReference type="InterPro" id="IPR000639">
    <property type="entry name" value="Epox_hydrolase-like"/>
</dbReference>
<evidence type="ECO:0000259" key="1">
    <source>
        <dbReference type="Pfam" id="PF00561"/>
    </source>
</evidence>
<dbReference type="InterPro" id="IPR050266">
    <property type="entry name" value="AB_hydrolase_sf"/>
</dbReference>
<reference evidence="3" key="1">
    <citation type="journal article" date="2019" name="Int. J. Syst. Evol. Microbiol.">
        <title>The Global Catalogue of Microorganisms (GCM) 10K type strain sequencing project: providing services to taxonomists for standard genome sequencing and annotation.</title>
        <authorList>
            <consortium name="The Broad Institute Genomics Platform"/>
            <consortium name="The Broad Institute Genome Sequencing Center for Infectious Disease"/>
            <person name="Wu L."/>
            <person name="Ma J."/>
        </authorList>
    </citation>
    <scope>NUCLEOTIDE SEQUENCE [LARGE SCALE GENOMIC DNA]</scope>
    <source>
        <strain evidence="3">JCM 10083</strain>
    </source>
</reference>
<evidence type="ECO:0000313" key="3">
    <source>
        <dbReference type="Proteomes" id="UP001596514"/>
    </source>
</evidence>
<dbReference type="PRINTS" id="PR00111">
    <property type="entry name" value="ABHYDROLASE"/>
</dbReference>
<dbReference type="RefSeq" id="WP_343961447.1">
    <property type="nucleotide sequence ID" value="NZ_BAAAGK010000005.1"/>
</dbReference>
<evidence type="ECO:0000313" key="2">
    <source>
        <dbReference type="EMBL" id="MFC7604369.1"/>
    </source>
</evidence>
<dbReference type="PANTHER" id="PTHR43798">
    <property type="entry name" value="MONOACYLGLYCEROL LIPASE"/>
    <property type="match status" value="1"/>
</dbReference>
<dbReference type="InterPro" id="IPR029058">
    <property type="entry name" value="AB_hydrolase_fold"/>
</dbReference>
<dbReference type="SUPFAM" id="SSF53474">
    <property type="entry name" value="alpha/beta-Hydrolases"/>
    <property type="match status" value="1"/>
</dbReference>
<dbReference type="EMBL" id="JBHTEE010000001">
    <property type="protein sequence ID" value="MFC7604369.1"/>
    <property type="molecule type" value="Genomic_DNA"/>
</dbReference>
<dbReference type="Proteomes" id="UP001596514">
    <property type="component" value="Unassembled WGS sequence"/>
</dbReference>
<dbReference type="Gene3D" id="3.40.50.1820">
    <property type="entry name" value="alpha/beta hydrolase"/>
    <property type="match status" value="1"/>
</dbReference>
<proteinExistence type="predicted"/>
<accession>A0ABW2T7J0</accession>
<dbReference type="InterPro" id="IPR000073">
    <property type="entry name" value="AB_hydrolase_1"/>
</dbReference>
<feature type="domain" description="AB hydrolase-1" evidence="1">
    <location>
        <begin position="26"/>
        <end position="136"/>
    </location>
</feature>
<sequence>MTRGSSPIRVRLPGYVINCVVAGQGPAVLLLHGWPQTAHAWREVVPLLADRYTVVAPDLPGFGASSRPDGGYDKRTVASTLARLMAALGLTRYHLVGHDVGGQVAYPLAALYPESVRSLTFVEAGIPGLGESLAAANPLTGGSWHFGFNMVPDLPEFLLAGRERGYLEFMFRRDTVGLYVTGAIDDAAMDVYARALAAPGAVRAIMAYYRALPIDIADNRELCAAGPLRMPALVVGARHGVGLGWLDTVQEAVADVSARWVEECGHYVPEERPAELARLLAEAWQEVESRDRHE</sequence>
<name>A0ABW2T7J0_9ACTN</name>
<comment type="caution">
    <text evidence="2">The sequence shown here is derived from an EMBL/GenBank/DDBJ whole genome shotgun (WGS) entry which is preliminary data.</text>
</comment>
<dbReference type="GO" id="GO:0016787">
    <property type="term" value="F:hydrolase activity"/>
    <property type="evidence" value="ECO:0007669"/>
    <property type="project" value="UniProtKB-KW"/>
</dbReference>
<gene>
    <name evidence="2" type="ORF">ACFQVD_30080</name>
</gene>
<organism evidence="2 3">
    <name type="scientific">Streptosporangium amethystogenes subsp. fukuiense</name>
    <dbReference type="NCBI Taxonomy" id="698418"/>
    <lineage>
        <taxon>Bacteria</taxon>
        <taxon>Bacillati</taxon>
        <taxon>Actinomycetota</taxon>
        <taxon>Actinomycetes</taxon>
        <taxon>Streptosporangiales</taxon>
        <taxon>Streptosporangiaceae</taxon>
        <taxon>Streptosporangium</taxon>
    </lineage>
</organism>
<dbReference type="PRINTS" id="PR00412">
    <property type="entry name" value="EPOXHYDRLASE"/>
</dbReference>
<protein>
    <submittedName>
        <fullName evidence="2">Alpha/beta fold hydrolase</fullName>
    </submittedName>
</protein>